<accession>A0A9X2S930</accession>
<dbReference type="SUPFAM" id="SSF52540">
    <property type="entry name" value="P-loop containing nucleoside triphosphate hydrolases"/>
    <property type="match status" value="1"/>
</dbReference>
<evidence type="ECO:0000313" key="2">
    <source>
        <dbReference type="Proteomes" id="UP001141950"/>
    </source>
</evidence>
<dbReference type="Gene3D" id="3.40.50.10850">
    <property type="entry name" value="Ntrc-like two-domain protein"/>
    <property type="match status" value="1"/>
</dbReference>
<reference evidence="1" key="1">
    <citation type="submission" date="2022-08" db="EMBL/GenBank/DDBJ databases">
        <title>The genomic sequence of strain Paenibacillus sp. SCIV0701.</title>
        <authorList>
            <person name="Zhao H."/>
        </authorList>
    </citation>
    <scope>NUCLEOTIDE SEQUENCE</scope>
    <source>
        <strain evidence="1">SCIV0701</strain>
    </source>
</reference>
<comment type="caution">
    <text evidence="1">The sequence shown here is derived from an EMBL/GenBank/DDBJ whole genome shotgun (WGS) entry which is preliminary data.</text>
</comment>
<evidence type="ECO:0000313" key="1">
    <source>
        <dbReference type="EMBL" id="MCR2802342.1"/>
    </source>
</evidence>
<dbReference type="RefSeq" id="WP_257441826.1">
    <property type="nucleotide sequence ID" value="NZ_JANIPJ010000001.1"/>
</dbReference>
<dbReference type="InterPro" id="IPR027417">
    <property type="entry name" value="P-loop_NTPase"/>
</dbReference>
<dbReference type="Proteomes" id="UP001141950">
    <property type="component" value="Unassembled WGS sequence"/>
</dbReference>
<protein>
    <recommendedName>
        <fullName evidence="3">AAA domain-containing protein</fullName>
    </recommendedName>
</protein>
<sequence>MRTSRGGVVLKRFQLAVVAKEKEYTRRLADYIRGSAFGERWQVAAFTHPGACKQYAKQGYAIDLIAAESELLRELRPELSAVPSVALVSKPGEGGGDAELMQFQALPVLLKGLAEQFGRLSGRMGDSPPRSEGAGTRIVTIHSATGGVGKTTLALHLSNAAAARGQKTFYLNMERWDTSGLWLHALEPAGELGDGLSELLYELKTGEPDSTKWIAGRRRYHPLLKCDYIAGFRNAEDRLSLEADDAIAIVEAIAGGGQYDLVIVDLDENMTELHAALLAYADRNLWVVNDEPSCAAKQSSLLRFGQQKWGERFSAIMARSLIVRNRSEGNREKAQTAFGVAHAPVPLPDAPEWRRGEHHPLLSSSSYRAAVDQLYTYALGEREAAHAVG</sequence>
<dbReference type="Gene3D" id="3.40.50.300">
    <property type="entry name" value="P-loop containing nucleotide triphosphate hydrolases"/>
    <property type="match status" value="1"/>
</dbReference>
<evidence type="ECO:0008006" key="3">
    <source>
        <dbReference type="Google" id="ProtNLM"/>
    </source>
</evidence>
<name>A0A9X2S930_9BACL</name>
<keyword evidence="2" id="KW-1185">Reference proteome</keyword>
<gene>
    <name evidence="1" type="ORF">NQZ67_00480</name>
</gene>
<dbReference type="AlphaFoldDB" id="A0A9X2S930"/>
<dbReference type="EMBL" id="JANIPJ010000001">
    <property type="protein sequence ID" value="MCR2802342.1"/>
    <property type="molecule type" value="Genomic_DNA"/>
</dbReference>
<proteinExistence type="predicted"/>
<organism evidence="1 2">
    <name type="scientific">Paenibacillus soyae</name>
    <dbReference type="NCBI Taxonomy" id="2969249"/>
    <lineage>
        <taxon>Bacteria</taxon>
        <taxon>Bacillati</taxon>
        <taxon>Bacillota</taxon>
        <taxon>Bacilli</taxon>
        <taxon>Bacillales</taxon>
        <taxon>Paenibacillaceae</taxon>
        <taxon>Paenibacillus</taxon>
    </lineage>
</organism>